<sequence length="325" mass="34817">MLGGEGDGGDDPALTVKDLMMDVPSVSIHGGDVVYIMSKVKDTDTKTWAVAVGMENKTLVEVAPISVQGHGSIGTDYLSCERDHRLSADQHRPTRPVHLLHRRPVAPSKQGDRARRRAGGGLGFVDLWAGILACDVLAAAGNDPTHRLIPLPTVLPEIHAVDRCFSARGFRDVDACTADGSIRCVERRVVHDVSASDELHDSDLAMDCTAGTGETHEHAGWRDGLVLANGPGHTALLPELGSGGDGGRSSTVKDLRVAVPSMSMDSGNVVCIMSKAKPRDTRTWAVAVDMGKRTLEEVAPISFQGHEFIRPSYFSCTLSKYMSMD</sequence>
<dbReference type="OrthoDB" id="715693at2759"/>
<proteinExistence type="predicted"/>
<dbReference type="InterPro" id="IPR011676">
    <property type="entry name" value="DUF1618"/>
</dbReference>
<reference evidence="2" key="2">
    <citation type="submission" date="2015-07" db="EMBL/GenBank/DDBJ databases">
        <authorList>
            <person name="Noorani M."/>
        </authorList>
    </citation>
    <scope>NUCLEOTIDE SEQUENCE</scope>
    <source>
        <strain evidence="2">Yugu1</strain>
    </source>
</reference>
<protein>
    <recommendedName>
        <fullName evidence="1">DUF1618 domain-containing protein</fullName>
    </recommendedName>
</protein>
<dbReference type="STRING" id="4555.A0A368SV03"/>
<gene>
    <name evidence="2" type="ORF">SETIT_9G514500v2</name>
</gene>
<dbReference type="AlphaFoldDB" id="A0A368SV03"/>
<reference evidence="2" key="1">
    <citation type="journal article" date="2012" name="Nat. Biotechnol.">
        <title>Reference genome sequence of the model plant Setaria.</title>
        <authorList>
            <person name="Bennetzen J.L."/>
            <person name="Schmutz J."/>
            <person name="Wang H."/>
            <person name="Percifield R."/>
            <person name="Hawkins J."/>
            <person name="Pontaroli A.C."/>
            <person name="Estep M."/>
            <person name="Feng L."/>
            <person name="Vaughn J.N."/>
            <person name="Grimwood J."/>
            <person name="Jenkins J."/>
            <person name="Barry K."/>
            <person name="Lindquist E."/>
            <person name="Hellsten U."/>
            <person name="Deshpande S."/>
            <person name="Wang X."/>
            <person name="Wu X."/>
            <person name="Mitros T."/>
            <person name="Triplett J."/>
            <person name="Yang X."/>
            <person name="Ye C.Y."/>
            <person name="Mauro-Herrera M."/>
            <person name="Wang L."/>
            <person name="Li P."/>
            <person name="Sharma M."/>
            <person name="Sharma R."/>
            <person name="Ronald P.C."/>
            <person name="Panaud O."/>
            <person name="Kellogg E.A."/>
            <person name="Brutnell T.P."/>
            <person name="Doust A.N."/>
            <person name="Tuskan G.A."/>
            <person name="Rokhsar D."/>
            <person name="Devos K.M."/>
        </authorList>
    </citation>
    <scope>NUCLEOTIDE SEQUENCE [LARGE SCALE GENOMIC DNA]</scope>
    <source>
        <strain evidence="2">Yugu1</strain>
    </source>
</reference>
<name>A0A368SV03_SETIT</name>
<dbReference type="Pfam" id="PF07762">
    <property type="entry name" value="DUF1618"/>
    <property type="match status" value="1"/>
</dbReference>
<evidence type="ECO:0000259" key="1">
    <source>
        <dbReference type="Pfam" id="PF07762"/>
    </source>
</evidence>
<evidence type="ECO:0000313" key="2">
    <source>
        <dbReference type="EMBL" id="RCV46214.1"/>
    </source>
</evidence>
<feature type="domain" description="DUF1618" evidence="1">
    <location>
        <begin position="125"/>
        <end position="271"/>
    </location>
</feature>
<organism evidence="2">
    <name type="scientific">Setaria italica</name>
    <name type="common">Foxtail millet</name>
    <name type="synonym">Panicum italicum</name>
    <dbReference type="NCBI Taxonomy" id="4555"/>
    <lineage>
        <taxon>Eukaryota</taxon>
        <taxon>Viridiplantae</taxon>
        <taxon>Streptophyta</taxon>
        <taxon>Embryophyta</taxon>
        <taxon>Tracheophyta</taxon>
        <taxon>Spermatophyta</taxon>
        <taxon>Magnoliopsida</taxon>
        <taxon>Liliopsida</taxon>
        <taxon>Poales</taxon>
        <taxon>Poaceae</taxon>
        <taxon>PACMAD clade</taxon>
        <taxon>Panicoideae</taxon>
        <taxon>Panicodae</taxon>
        <taxon>Paniceae</taxon>
        <taxon>Cenchrinae</taxon>
        <taxon>Setaria</taxon>
    </lineage>
</organism>
<accession>A0A368SV03</accession>
<dbReference type="EMBL" id="CM003536">
    <property type="protein sequence ID" value="RCV46214.1"/>
    <property type="molecule type" value="Genomic_DNA"/>
</dbReference>
<dbReference type="PANTHER" id="PTHR33074">
    <property type="entry name" value="EXPRESSED PROTEIN-RELATED"/>
    <property type="match status" value="1"/>
</dbReference>